<organism evidence="5 6">
    <name type="scientific">Ephemerocybe angulata</name>
    <dbReference type="NCBI Taxonomy" id="980116"/>
    <lineage>
        <taxon>Eukaryota</taxon>
        <taxon>Fungi</taxon>
        <taxon>Dikarya</taxon>
        <taxon>Basidiomycota</taxon>
        <taxon>Agaricomycotina</taxon>
        <taxon>Agaricomycetes</taxon>
        <taxon>Agaricomycetidae</taxon>
        <taxon>Agaricales</taxon>
        <taxon>Agaricineae</taxon>
        <taxon>Psathyrellaceae</taxon>
        <taxon>Ephemerocybe</taxon>
    </lineage>
</organism>
<dbReference type="AlphaFoldDB" id="A0A8H6M8D6"/>
<keyword evidence="1" id="KW-0723">Serine/threonine-protein kinase</keyword>
<dbReference type="Pfam" id="PF02816">
    <property type="entry name" value="Alpha_kinase"/>
    <property type="match status" value="1"/>
</dbReference>
<name>A0A8H6M8D6_9AGAR</name>
<evidence type="ECO:0000256" key="3">
    <source>
        <dbReference type="ARBA" id="ARBA00022777"/>
    </source>
</evidence>
<sequence length="223" mass="24558">MSTAVQCTLSVVAHETLGTGGFKTAHAATLLQASSDGLATLTRHFSGSSVVAKRPFLKPAGSRTISRYPAIDEVQHLINECNLTYWATALLQMTYRFIDAVQSSAGNAPFPIPKIRFVRAGFAYALAGPKDPGRAIPLTRLKKADSLSPSVLRGYMLEERIEGEFTKFVHNANPFPCMKEGEWGYATAQFLCFTQHAQYQLTQGNAIISDYQGTQKHFFEVLY</sequence>
<gene>
    <name evidence="5" type="ORF">DFP72DRAFT_812250</name>
</gene>
<evidence type="ECO:0000313" key="6">
    <source>
        <dbReference type="Proteomes" id="UP000521943"/>
    </source>
</evidence>
<comment type="caution">
    <text evidence="5">The sequence shown here is derived from an EMBL/GenBank/DDBJ whole genome shotgun (WGS) entry which is preliminary data.</text>
</comment>
<accession>A0A8H6M8D6</accession>
<protein>
    <recommendedName>
        <fullName evidence="4">Alpha-type protein kinase domain-containing protein</fullName>
    </recommendedName>
</protein>
<dbReference type="Proteomes" id="UP000521943">
    <property type="component" value="Unassembled WGS sequence"/>
</dbReference>
<dbReference type="OrthoDB" id="301415at2759"/>
<feature type="domain" description="Alpha-type protein kinase" evidence="4">
    <location>
        <begin position="24"/>
        <end position="218"/>
    </location>
</feature>
<keyword evidence="3" id="KW-0418">Kinase</keyword>
<dbReference type="InterPro" id="IPR004166">
    <property type="entry name" value="a-kinase_dom"/>
</dbReference>
<dbReference type="GO" id="GO:0004674">
    <property type="term" value="F:protein serine/threonine kinase activity"/>
    <property type="evidence" value="ECO:0007669"/>
    <property type="project" value="UniProtKB-KW"/>
</dbReference>
<dbReference type="GO" id="GO:0005524">
    <property type="term" value="F:ATP binding"/>
    <property type="evidence" value="ECO:0007669"/>
    <property type="project" value="InterPro"/>
</dbReference>
<keyword evidence="2" id="KW-0808">Transferase</keyword>
<evidence type="ECO:0000313" key="5">
    <source>
        <dbReference type="EMBL" id="KAF6754967.1"/>
    </source>
</evidence>
<dbReference type="Gene3D" id="3.20.200.10">
    <property type="entry name" value="MHCK/EF2 kinase"/>
    <property type="match status" value="1"/>
</dbReference>
<evidence type="ECO:0000256" key="1">
    <source>
        <dbReference type="ARBA" id="ARBA00022527"/>
    </source>
</evidence>
<reference evidence="5 6" key="1">
    <citation type="submission" date="2020-07" db="EMBL/GenBank/DDBJ databases">
        <title>Comparative genomics of pyrophilous fungi reveals a link between fire events and developmental genes.</title>
        <authorList>
            <consortium name="DOE Joint Genome Institute"/>
            <person name="Steindorff A.S."/>
            <person name="Carver A."/>
            <person name="Calhoun S."/>
            <person name="Stillman K."/>
            <person name="Liu H."/>
            <person name="Lipzen A."/>
            <person name="Pangilinan J."/>
            <person name="Labutti K."/>
            <person name="Bruns T.D."/>
            <person name="Grigoriev I.V."/>
        </authorList>
    </citation>
    <scope>NUCLEOTIDE SEQUENCE [LARGE SCALE GENOMIC DNA]</scope>
    <source>
        <strain evidence="5 6">CBS 144469</strain>
    </source>
</reference>
<evidence type="ECO:0000259" key="4">
    <source>
        <dbReference type="Pfam" id="PF02816"/>
    </source>
</evidence>
<evidence type="ECO:0000256" key="2">
    <source>
        <dbReference type="ARBA" id="ARBA00022679"/>
    </source>
</evidence>
<proteinExistence type="predicted"/>
<keyword evidence="6" id="KW-1185">Reference proteome</keyword>
<dbReference type="EMBL" id="JACGCI010000032">
    <property type="protein sequence ID" value="KAF6754967.1"/>
    <property type="molecule type" value="Genomic_DNA"/>
</dbReference>